<protein>
    <recommendedName>
        <fullName evidence="3">Type I restriction enzyme R protein N-terminal domain-containing protein</fullName>
    </recommendedName>
</protein>
<dbReference type="EMBL" id="JACJTA010000031">
    <property type="protein sequence ID" value="MBD2605943.1"/>
    <property type="molecule type" value="Genomic_DNA"/>
</dbReference>
<evidence type="ECO:0008006" key="3">
    <source>
        <dbReference type="Google" id="ProtNLM"/>
    </source>
</evidence>
<gene>
    <name evidence="1" type="ORF">H6G81_15790</name>
</gene>
<keyword evidence="2" id="KW-1185">Reference proteome</keyword>
<accession>A0ABR8GRF2</accession>
<proteinExistence type="predicted"/>
<dbReference type="RefSeq" id="WP_029630811.1">
    <property type="nucleotide sequence ID" value="NZ_JACJTA010000031.1"/>
</dbReference>
<name>A0ABR8GRF2_9CYAN</name>
<sequence length="157" mass="17469">MFAQRDTGWDLAVYDKDGQLVLVVQVKGKLNASAQWASQLRSNILAHGIYPKAPYFLMVFPDKFYLWTNEDAQLDISEPTYALDGRPILKPYLDKAGITQGQKISSQSLVLIVASWLSKIIYSEMPLDETDEPERWLVDSGLYAAIAGGSFGHEAVA</sequence>
<reference evidence="1 2" key="1">
    <citation type="journal article" date="2020" name="ISME J.">
        <title>Comparative genomics reveals insights into cyanobacterial evolution and habitat adaptation.</title>
        <authorList>
            <person name="Chen M.Y."/>
            <person name="Teng W.K."/>
            <person name="Zhao L."/>
            <person name="Hu C.X."/>
            <person name="Zhou Y.K."/>
            <person name="Han B.P."/>
            <person name="Song L.R."/>
            <person name="Shu W.S."/>
        </authorList>
    </citation>
    <scope>NUCLEOTIDE SEQUENCE [LARGE SCALE GENOMIC DNA]</scope>
    <source>
        <strain evidence="1 2">FACHB-248</strain>
    </source>
</reference>
<evidence type="ECO:0000313" key="1">
    <source>
        <dbReference type="EMBL" id="MBD2605943.1"/>
    </source>
</evidence>
<evidence type="ECO:0000313" key="2">
    <source>
        <dbReference type="Proteomes" id="UP000660380"/>
    </source>
</evidence>
<organism evidence="1 2">
    <name type="scientific">Scytonema hofmannii FACHB-248</name>
    <dbReference type="NCBI Taxonomy" id="1842502"/>
    <lineage>
        <taxon>Bacteria</taxon>
        <taxon>Bacillati</taxon>
        <taxon>Cyanobacteriota</taxon>
        <taxon>Cyanophyceae</taxon>
        <taxon>Nostocales</taxon>
        <taxon>Scytonemataceae</taxon>
        <taxon>Scytonema</taxon>
    </lineage>
</organism>
<comment type="caution">
    <text evidence="1">The sequence shown here is derived from an EMBL/GenBank/DDBJ whole genome shotgun (WGS) entry which is preliminary data.</text>
</comment>
<dbReference type="Proteomes" id="UP000660380">
    <property type="component" value="Unassembled WGS sequence"/>
</dbReference>